<evidence type="ECO:0000313" key="2">
    <source>
        <dbReference type="Proteomes" id="UP000092484"/>
    </source>
</evidence>
<comment type="caution">
    <text evidence="1">The sequence shown here is derived from an EMBL/GenBank/DDBJ whole genome shotgun (WGS) entry which is preliminary data.</text>
</comment>
<organism evidence="1 2">
    <name type="scientific">Erythrobacter dokdonensis DSW-74</name>
    <dbReference type="NCBI Taxonomy" id="1300349"/>
    <lineage>
        <taxon>Bacteria</taxon>
        <taxon>Pseudomonadati</taxon>
        <taxon>Pseudomonadota</taxon>
        <taxon>Alphaproteobacteria</taxon>
        <taxon>Sphingomonadales</taxon>
        <taxon>Erythrobacteraceae</taxon>
        <taxon>Erythrobacter/Porphyrobacter group</taxon>
        <taxon>Erythrobacter</taxon>
    </lineage>
</organism>
<dbReference type="STRING" id="1300349.I603_0443"/>
<name>A0A1A7BLE9_9SPHN</name>
<keyword evidence="2" id="KW-1185">Reference proteome</keyword>
<proteinExistence type="predicted"/>
<dbReference type="Proteomes" id="UP000092484">
    <property type="component" value="Unassembled WGS sequence"/>
</dbReference>
<protein>
    <submittedName>
        <fullName evidence="1">Uncharacterized protein</fullName>
    </submittedName>
</protein>
<dbReference type="AlphaFoldDB" id="A0A1A7BLE9"/>
<evidence type="ECO:0000313" key="1">
    <source>
        <dbReference type="EMBL" id="OBV12312.1"/>
    </source>
</evidence>
<gene>
    <name evidence="1" type="ORF">I603_0443</name>
</gene>
<reference evidence="1 2" key="1">
    <citation type="submission" date="2016-06" db="EMBL/GenBank/DDBJ databases">
        <title>Genome sequence of Porphyrobacter dokdonensis DSW-74.</title>
        <authorList>
            <person name="Kim J.F."/>
            <person name="Song J.Y."/>
        </authorList>
    </citation>
    <scope>NUCLEOTIDE SEQUENCE [LARGE SCALE GENOMIC DNA]</scope>
    <source>
        <strain evidence="1 2">DSW-74</strain>
    </source>
</reference>
<dbReference type="RefSeq" id="WP_068862163.1">
    <property type="nucleotide sequence ID" value="NZ_LZYB01000001.1"/>
</dbReference>
<accession>A0A1A7BLE9</accession>
<dbReference type="EMBL" id="LZYB01000001">
    <property type="protein sequence ID" value="OBV12312.1"/>
    <property type="molecule type" value="Genomic_DNA"/>
</dbReference>
<sequence>MPGWTLEGLKSALTGAGIDPDKWTIAYSKADLAEANEVYGLFDEGGFWTVAYGERGKWNELARFRQQSEAIRYFWWRMTDAPVPFE</sequence>